<evidence type="ECO:0000313" key="4">
    <source>
        <dbReference type="EMBL" id="ARN56805.1"/>
    </source>
</evidence>
<dbReference type="RefSeq" id="WP_085755490.1">
    <property type="nucleotide sequence ID" value="NZ_CP021023.1"/>
</dbReference>
<reference evidence="5" key="1">
    <citation type="submission" date="2017-04" db="EMBL/GenBank/DDBJ databases">
        <title>Comparative genomics and description of representatives of a novel lineage of planctomycetes thriving in anoxic sediments.</title>
        <authorList>
            <person name="Spring S."/>
            <person name="Bunk B."/>
            <person name="Sproer C."/>
        </authorList>
    </citation>
    <scope>NUCLEOTIDE SEQUENCE [LARGE SCALE GENOMIC DNA]</scope>
    <source>
        <strain evidence="5">ST-PulAB-D4</strain>
    </source>
</reference>
<feature type="compositionally biased region" description="Basic and acidic residues" evidence="1">
    <location>
        <begin position="210"/>
        <end position="223"/>
    </location>
</feature>
<accession>A0A1W6LM11</accession>
<feature type="domain" description="SH3b" evidence="3">
    <location>
        <begin position="25"/>
        <end position="88"/>
    </location>
</feature>
<keyword evidence="2" id="KW-0732">Signal</keyword>
<dbReference type="Gene3D" id="2.30.30.40">
    <property type="entry name" value="SH3 Domains"/>
    <property type="match status" value="1"/>
</dbReference>
<dbReference type="Proteomes" id="UP000193334">
    <property type="component" value="Chromosome"/>
</dbReference>
<dbReference type="AlphaFoldDB" id="A0A1W6LM11"/>
<keyword evidence="5" id="KW-1185">Reference proteome</keyword>
<name>A0A1W6LM11_9BACT</name>
<evidence type="ECO:0000256" key="2">
    <source>
        <dbReference type="SAM" id="SignalP"/>
    </source>
</evidence>
<dbReference type="SMART" id="SM00287">
    <property type="entry name" value="SH3b"/>
    <property type="match status" value="2"/>
</dbReference>
<dbReference type="EMBL" id="CP021023">
    <property type="protein sequence ID" value="ARN56805.1"/>
    <property type="molecule type" value="Genomic_DNA"/>
</dbReference>
<sequence length="435" mass="48232" precursor="true">MRQLSFLAALIFVSAAVMATGHDFPYKAKVAGENVFVRSGAGMNYYRCARVSSPEEVTVTAERFGWSRIQPLDTCYSLIAKQYVKKSDSGSGVVEASNVNVWAGSPYVSPVHSTTRQLKLNSGTEVQIIGIDGDYYKIRPPRGASYWINSAYLEAAESEEKQQSSEESGEQADESQASAESSQDQQRSSAEYDSENGAGEVSEGEAGTSSEEKDQDKEAKPEPQKPQLTPEQAKKRKQAYQEYLRCAELVSKEKEKPIEVQDYKPVKKRLKKIIEGEQSGRAAVYAEALLGEVNRYEAAKLADEMLRDQDSELARRRSEIRKKYSQKENQITREEGYAYTGVLAKSYVYTGEDRDFRFAVKDRSGSIKAYAEPANSSVKARAMDMLGKTVGFKGEIIADPATSKVVVHFSQVFEIWEPKTGSDSGEDSSSEQENG</sequence>
<evidence type="ECO:0000256" key="1">
    <source>
        <dbReference type="SAM" id="MobiDB-lite"/>
    </source>
</evidence>
<feature type="chain" id="PRO_5013094418" evidence="2">
    <location>
        <begin position="20"/>
        <end position="435"/>
    </location>
</feature>
<proteinExistence type="predicted"/>
<dbReference type="KEGG" id="pbp:STSP1_01197"/>
<feature type="compositionally biased region" description="Low complexity" evidence="1">
    <location>
        <begin position="174"/>
        <end position="191"/>
    </location>
</feature>
<dbReference type="InterPro" id="IPR003646">
    <property type="entry name" value="SH3-like_bac-type"/>
</dbReference>
<dbReference type="STRING" id="1941349.STSP1_01197"/>
<protein>
    <submittedName>
        <fullName evidence="4">SH3 domain protein</fullName>
    </submittedName>
</protein>
<feature type="domain" description="SH3b" evidence="3">
    <location>
        <begin position="89"/>
        <end position="157"/>
    </location>
</feature>
<feature type="signal peptide" evidence="2">
    <location>
        <begin position="1"/>
        <end position="19"/>
    </location>
</feature>
<evidence type="ECO:0000313" key="5">
    <source>
        <dbReference type="Proteomes" id="UP000193334"/>
    </source>
</evidence>
<evidence type="ECO:0000259" key="3">
    <source>
        <dbReference type="SMART" id="SM00287"/>
    </source>
</evidence>
<organism evidence="4 5">
    <name type="scientific">Sedimentisphaera salicampi</name>
    <dbReference type="NCBI Taxonomy" id="1941349"/>
    <lineage>
        <taxon>Bacteria</taxon>
        <taxon>Pseudomonadati</taxon>
        <taxon>Planctomycetota</taxon>
        <taxon>Phycisphaerae</taxon>
        <taxon>Sedimentisphaerales</taxon>
        <taxon>Sedimentisphaeraceae</taxon>
        <taxon>Sedimentisphaera</taxon>
    </lineage>
</organism>
<gene>
    <name evidence="4" type="ORF">STSP1_01197</name>
</gene>
<feature type="region of interest" description="Disordered" evidence="1">
    <location>
        <begin position="158"/>
        <end position="237"/>
    </location>
</feature>